<dbReference type="PANTHER" id="PTHR30474:SF1">
    <property type="entry name" value="PEPTIDOGLYCAN GLYCOSYLTRANSFERASE MRDB"/>
    <property type="match status" value="1"/>
</dbReference>
<evidence type="ECO:0000256" key="6">
    <source>
        <dbReference type="SAM" id="Phobius"/>
    </source>
</evidence>
<dbReference type="Proteomes" id="UP000682811">
    <property type="component" value="Unassembled WGS sequence"/>
</dbReference>
<evidence type="ECO:0000256" key="5">
    <source>
        <dbReference type="ARBA" id="ARBA00023136"/>
    </source>
</evidence>
<accession>A0A919YHK5</accession>
<keyword evidence="2 6" id="KW-0812">Transmembrane</keyword>
<dbReference type="AlphaFoldDB" id="A0A919YHK5"/>
<keyword evidence="5 6" id="KW-0472">Membrane</keyword>
<feature type="transmembrane region" description="Helical" evidence="6">
    <location>
        <begin position="121"/>
        <end position="138"/>
    </location>
</feature>
<feature type="transmembrane region" description="Helical" evidence="6">
    <location>
        <begin position="231"/>
        <end position="248"/>
    </location>
</feature>
<feature type="transmembrane region" description="Helical" evidence="6">
    <location>
        <begin position="400"/>
        <end position="422"/>
    </location>
</feature>
<dbReference type="PANTHER" id="PTHR30474">
    <property type="entry name" value="CELL CYCLE PROTEIN"/>
    <property type="match status" value="1"/>
</dbReference>
<dbReference type="InterPro" id="IPR001182">
    <property type="entry name" value="FtsW/RodA"/>
</dbReference>
<evidence type="ECO:0000313" key="8">
    <source>
        <dbReference type="Proteomes" id="UP000682811"/>
    </source>
</evidence>
<name>A0A919YHK5_9BACL</name>
<comment type="caution">
    <text evidence="7">The sequence shown here is derived from an EMBL/GenBank/DDBJ whole genome shotgun (WGS) entry which is preliminary data.</text>
</comment>
<feature type="transmembrane region" description="Helical" evidence="6">
    <location>
        <begin position="372"/>
        <end position="394"/>
    </location>
</feature>
<protein>
    <submittedName>
        <fullName evidence="7">Cell division protein FtsW</fullName>
    </submittedName>
</protein>
<feature type="transmembrane region" description="Helical" evidence="6">
    <location>
        <begin position="145"/>
        <end position="162"/>
    </location>
</feature>
<proteinExistence type="predicted"/>
<feature type="transmembrane region" description="Helical" evidence="6">
    <location>
        <begin position="255"/>
        <end position="274"/>
    </location>
</feature>
<evidence type="ECO:0000256" key="1">
    <source>
        <dbReference type="ARBA" id="ARBA00004141"/>
    </source>
</evidence>
<gene>
    <name evidence="7" type="ORF">J34TS1_32670</name>
</gene>
<dbReference type="GO" id="GO:0015648">
    <property type="term" value="F:lipid-linked peptidoglycan transporter activity"/>
    <property type="evidence" value="ECO:0007669"/>
    <property type="project" value="TreeGrafter"/>
</dbReference>
<keyword evidence="8" id="KW-1185">Reference proteome</keyword>
<feature type="transmembrane region" description="Helical" evidence="6">
    <location>
        <begin position="83"/>
        <end position="101"/>
    </location>
</feature>
<dbReference type="GO" id="GO:0008360">
    <property type="term" value="P:regulation of cell shape"/>
    <property type="evidence" value="ECO:0007669"/>
    <property type="project" value="UniProtKB-KW"/>
</dbReference>
<dbReference type="GO" id="GO:0051301">
    <property type="term" value="P:cell division"/>
    <property type="evidence" value="ECO:0007669"/>
    <property type="project" value="UniProtKB-KW"/>
</dbReference>
<comment type="subcellular location">
    <subcellularLocation>
        <location evidence="1">Membrane</location>
        <topology evidence="1">Multi-pass membrane protein</topology>
    </subcellularLocation>
</comment>
<evidence type="ECO:0000256" key="3">
    <source>
        <dbReference type="ARBA" id="ARBA00022960"/>
    </source>
</evidence>
<dbReference type="GO" id="GO:0005886">
    <property type="term" value="C:plasma membrane"/>
    <property type="evidence" value="ECO:0007669"/>
    <property type="project" value="TreeGrafter"/>
</dbReference>
<dbReference type="Pfam" id="PF01098">
    <property type="entry name" value="FTSW_RODA_SPOVE"/>
    <property type="match status" value="1"/>
</dbReference>
<reference evidence="7 8" key="1">
    <citation type="submission" date="2021-03" db="EMBL/GenBank/DDBJ databases">
        <title>Antimicrobial resistance genes in bacteria isolated from Japanese honey, and their potential for conferring macrolide and lincosamide resistance in the American foulbrood pathogen Paenibacillus larvae.</title>
        <authorList>
            <person name="Okamoto M."/>
            <person name="Kumagai M."/>
            <person name="Kanamori H."/>
            <person name="Takamatsu D."/>
        </authorList>
    </citation>
    <scope>NUCLEOTIDE SEQUENCE [LARGE SCALE GENOMIC DNA]</scope>
    <source>
        <strain evidence="7 8">J34TS1</strain>
    </source>
</reference>
<feature type="transmembrane region" description="Helical" evidence="6">
    <location>
        <begin position="208"/>
        <end position="225"/>
    </location>
</feature>
<organism evidence="7 8">
    <name type="scientific">Paenibacillus azoreducens</name>
    <dbReference type="NCBI Taxonomy" id="116718"/>
    <lineage>
        <taxon>Bacteria</taxon>
        <taxon>Bacillati</taxon>
        <taxon>Bacillota</taxon>
        <taxon>Bacilli</taxon>
        <taxon>Bacillales</taxon>
        <taxon>Paenibacillaceae</taxon>
        <taxon>Paenibacillus</taxon>
    </lineage>
</organism>
<keyword evidence="7" id="KW-0132">Cell division</keyword>
<dbReference type="InterPro" id="IPR047928">
    <property type="entry name" value="Perm_prefix_1"/>
</dbReference>
<keyword evidence="4 6" id="KW-1133">Transmembrane helix</keyword>
<keyword evidence="3" id="KW-0133">Cell shape</keyword>
<feature type="transmembrane region" description="Helical" evidence="6">
    <location>
        <begin position="174"/>
        <end position="196"/>
    </location>
</feature>
<feature type="transmembrane region" description="Helical" evidence="6">
    <location>
        <begin position="329"/>
        <end position="351"/>
    </location>
</feature>
<sequence length="440" mass="49575">MSRPEENGAVAIFLNQVCSHVRAKELHPEIREELSSHIVEQMEMLQENGMSVEAAAAEAICQMGDPALIGRNFHQAHKPVMEWKLVVILALMALIGIFGVFTAQESGMYPQFGTSLIERKVLFTLLGLAFLVGFYFVDYCKLQKYSGVLFFGALVLMAYAYFAEIDINGRRVFLVFGPFSINAMAASLPVLLFALAGMKPAKEWRGGWEYLIQLVYRGILPIMLFVQSSSWFYGLIYLIGFLLLTWVTKKNTPQFLVLILPLLSLYILVLTRVGQLQHRLQAFLYPTSDDSYQIIQTKAAIVSAGWFGHGFAAQLDTLPYVYSDSLFPYLIYCFGWGSGILITGLVICFIIRFWKMNVLIQDVYAKRIMLGWMAVYAIRMLWPILMAFGIVPIVGEVLPFIGYSGMMQVVDFAAAGLLLSLFRRKNMIPGEIENPSLHPN</sequence>
<dbReference type="GO" id="GO:0032153">
    <property type="term" value="C:cell division site"/>
    <property type="evidence" value="ECO:0007669"/>
    <property type="project" value="TreeGrafter"/>
</dbReference>
<evidence type="ECO:0000256" key="4">
    <source>
        <dbReference type="ARBA" id="ARBA00022989"/>
    </source>
</evidence>
<keyword evidence="7" id="KW-0131">Cell cycle</keyword>
<evidence type="ECO:0000256" key="2">
    <source>
        <dbReference type="ARBA" id="ARBA00022692"/>
    </source>
</evidence>
<evidence type="ECO:0000313" key="7">
    <source>
        <dbReference type="EMBL" id="GIO48502.1"/>
    </source>
</evidence>
<dbReference type="NCBIfam" id="NF038403">
    <property type="entry name" value="perm_prefix_1"/>
    <property type="match status" value="1"/>
</dbReference>
<dbReference type="EMBL" id="BORT01000014">
    <property type="protein sequence ID" value="GIO48502.1"/>
    <property type="molecule type" value="Genomic_DNA"/>
</dbReference>
<dbReference type="RefSeq" id="WP_212979148.1">
    <property type="nucleotide sequence ID" value="NZ_AP025343.1"/>
</dbReference>